<gene>
    <name evidence="1" type="ORF">L6164_016857</name>
</gene>
<organism evidence="1 2">
    <name type="scientific">Bauhinia variegata</name>
    <name type="common">Purple orchid tree</name>
    <name type="synonym">Phanera variegata</name>
    <dbReference type="NCBI Taxonomy" id="167791"/>
    <lineage>
        <taxon>Eukaryota</taxon>
        <taxon>Viridiplantae</taxon>
        <taxon>Streptophyta</taxon>
        <taxon>Embryophyta</taxon>
        <taxon>Tracheophyta</taxon>
        <taxon>Spermatophyta</taxon>
        <taxon>Magnoliopsida</taxon>
        <taxon>eudicotyledons</taxon>
        <taxon>Gunneridae</taxon>
        <taxon>Pentapetalae</taxon>
        <taxon>rosids</taxon>
        <taxon>fabids</taxon>
        <taxon>Fabales</taxon>
        <taxon>Fabaceae</taxon>
        <taxon>Cercidoideae</taxon>
        <taxon>Cercideae</taxon>
        <taxon>Bauhiniinae</taxon>
        <taxon>Bauhinia</taxon>
    </lineage>
</organism>
<keyword evidence="2" id="KW-1185">Reference proteome</keyword>
<dbReference type="EMBL" id="CM039432">
    <property type="protein sequence ID" value="KAI4331909.1"/>
    <property type="molecule type" value="Genomic_DNA"/>
</dbReference>
<sequence>MELFAKPIIFFFLLILFTSWGFLACRTEDCGGQRVAYTIIVDHYGRGKFSTVQAAIDSVPVNNFRWVKIHIRRGVYIEKVHVPFNKPCIILEGEGRGITTITYNDREQTDRSATFISSPNNNSFDVLEPLVLNHGTLGSGTITQAVAAIIYGDKSAFFDCGFVGFQDTLWDALGRHYFNNCIIQGAVDFIFGTGQSYYEGCLLNVTSAGFVTAQGRNSANDPSGFVFRKCSVVGSGNGQVMLGRAYGSYSRVIFHGTYMGAVVNPQGWNSWHYIGQESKFSYAEVQCKGPGANTVGRVPWEKKLTGSQLKQFSKAYFINQDGWLDKLPI</sequence>
<evidence type="ECO:0000313" key="2">
    <source>
        <dbReference type="Proteomes" id="UP000828941"/>
    </source>
</evidence>
<comment type="caution">
    <text evidence="1">The sequence shown here is derived from an EMBL/GenBank/DDBJ whole genome shotgun (WGS) entry which is preliminary data.</text>
</comment>
<name>A0ACB9N812_BAUVA</name>
<proteinExistence type="predicted"/>
<accession>A0ACB9N812</accession>
<protein>
    <submittedName>
        <fullName evidence="1">Uncharacterized protein</fullName>
    </submittedName>
</protein>
<evidence type="ECO:0000313" key="1">
    <source>
        <dbReference type="EMBL" id="KAI4331909.1"/>
    </source>
</evidence>
<dbReference type="Proteomes" id="UP000828941">
    <property type="component" value="Chromosome 7"/>
</dbReference>
<reference evidence="1 2" key="1">
    <citation type="journal article" date="2022" name="DNA Res.">
        <title>Chromosomal-level genome assembly of the orchid tree Bauhinia variegata (Leguminosae; Cercidoideae) supports the allotetraploid origin hypothesis of Bauhinia.</title>
        <authorList>
            <person name="Zhong Y."/>
            <person name="Chen Y."/>
            <person name="Zheng D."/>
            <person name="Pang J."/>
            <person name="Liu Y."/>
            <person name="Luo S."/>
            <person name="Meng S."/>
            <person name="Qian L."/>
            <person name="Wei D."/>
            <person name="Dai S."/>
            <person name="Zhou R."/>
        </authorList>
    </citation>
    <scope>NUCLEOTIDE SEQUENCE [LARGE SCALE GENOMIC DNA]</scope>
    <source>
        <strain evidence="1">BV-YZ2020</strain>
    </source>
</reference>